<protein>
    <submittedName>
        <fullName evidence="2">Uncharacterized protein</fullName>
    </submittedName>
</protein>
<evidence type="ECO:0000256" key="1">
    <source>
        <dbReference type="SAM" id="Phobius"/>
    </source>
</evidence>
<keyword evidence="3" id="KW-1185">Reference proteome</keyword>
<feature type="transmembrane region" description="Helical" evidence="1">
    <location>
        <begin position="71"/>
        <end position="90"/>
    </location>
</feature>
<accession>A0A8S1SWV3</accession>
<keyword evidence="1" id="KW-1133">Transmembrane helix</keyword>
<proteinExistence type="predicted"/>
<feature type="transmembrane region" description="Helical" evidence="1">
    <location>
        <begin position="45"/>
        <end position="65"/>
    </location>
</feature>
<organism evidence="2 3">
    <name type="scientific">Paramecium octaurelia</name>
    <dbReference type="NCBI Taxonomy" id="43137"/>
    <lineage>
        <taxon>Eukaryota</taxon>
        <taxon>Sar</taxon>
        <taxon>Alveolata</taxon>
        <taxon>Ciliophora</taxon>
        <taxon>Intramacronucleata</taxon>
        <taxon>Oligohymenophorea</taxon>
        <taxon>Peniculida</taxon>
        <taxon>Parameciidae</taxon>
        <taxon>Paramecium</taxon>
    </lineage>
</organism>
<evidence type="ECO:0000313" key="2">
    <source>
        <dbReference type="EMBL" id="CAD8145425.1"/>
    </source>
</evidence>
<evidence type="ECO:0000313" key="3">
    <source>
        <dbReference type="Proteomes" id="UP000683925"/>
    </source>
</evidence>
<reference evidence="2" key="1">
    <citation type="submission" date="2021-01" db="EMBL/GenBank/DDBJ databases">
        <authorList>
            <consortium name="Genoscope - CEA"/>
            <person name="William W."/>
        </authorList>
    </citation>
    <scope>NUCLEOTIDE SEQUENCE</scope>
</reference>
<keyword evidence="1" id="KW-0472">Membrane</keyword>
<dbReference type="AlphaFoldDB" id="A0A8S1SWV3"/>
<dbReference type="EMBL" id="CAJJDP010000017">
    <property type="protein sequence ID" value="CAD8145425.1"/>
    <property type="molecule type" value="Genomic_DNA"/>
</dbReference>
<dbReference type="Proteomes" id="UP000683925">
    <property type="component" value="Unassembled WGS sequence"/>
</dbReference>
<keyword evidence="1" id="KW-0812">Transmembrane</keyword>
<gene>
    <name evidence="2" type="ORF">POCTA_138.1.T0170222</name>
</gene>
<name>A0A8S1SWV3_PAROT</name>
<sequence>MCIDKEAYILIDIYDRNIKHIKQFGTTQFGLISQQLKNIISHFKILGLVGIKMILIYQIDCIALNNKSYTFYVVVIIPYMRFSIPHVIIIEYEPQNSRKKGTMHY</sequence>
<comment type="caution">
    <text evidence="2">The sequence shown here is derived from an EMBL/GenBank/DDBJ whole genome shotgun (WGS) entry which is preliminary data.</text>
</comment>